<dbReference type="EMBL" id="WTXG01000062">
    <property type="protein sequence ID" value="KAI0295119.1"/>
    <property type="molecule type" value="Genomic_DNA"/>
</dbReference>
<gene>
    <name evidence="1" type="ORF">B0F90DRAFT_1752810</name>
</gene>
<evidence type="ECO:0000313" key="1">
    <source>
        <dbReference type="EMBL" id="KAI0295119.1"/>
    </source>
</evidence>
<name>A0AAD4LZ61_9AGAM</name>
<dbReference type="AlphaFoldDB" id="A0AAD4LZ61"/>
<sequence length="149" mass="17054">MKDTRLSSSSQSEQIKATSFFLQRTRHSHDYLDMYPRGKGKQARLTFCKRQVRHKKTVLPPHFSSPHKFQPTPCTCVPHSLSRTPSPSTSLLPMNYFHTIDAFLTSSGWSGLSLEQREVHQFTNWSQLEELTLNAIFEGPVSAIFSSRL</sequence>
<protein>
    <submittedName>
        <fullName evidence="1">Uncharacterized protein</fullName>
    </submittedName>
</protein>
<keyword evidence="2" id="KW-1185">Reference proteome</keyword>
<dbReference type="Proteomes" id="UP001203297">
    <property type="component" value="Unassembled WGS sequence"/>
</dbReference>
<organism evidence="1 2">
    <name type="scientific">Multifurca ochricompacta</name>
    <dbReference type="NCBI Taxonomy" id="376703"/>
    <lineage>
        <taxon>Eukaryota</taxon>
        <taxon>Fungi</taxon>
        <taxon>Dikarya</taxon>
        <taxon>Basidiomycota</taxon>
        <taxon>Agaricomycotina</taxon>
        <taxon>Agaricomycetes</taxon>
        <taxon>Russulales</taxon>
        <taxon>Russulaceae</taxon>
        <taxon>Multifurca</taxon>
    </lineage>
</organism>
<accession>A0AAD4LZ61</accession>
<proteinExistence type="predicted"/>
<evidence type="ECO:0000313" key="2">
    <source>
        <dbReference type="Proteomes" id="UP001203297"/>
    </source>
</evidence>
<comment type="caution">
    <text evidence="1">The sequence shown here is derived from an EMBL/GenBank/DDBJ whole genome shotgun (WGS) entry which is preliminary data.</text>
</comment>
<reference evidence="1" key="1">
    <citation type="journal article" date="2022" name="New Phytol.">
        <title>Evolutionary transition to the ectomycorrhizal habit in the genomes of a hyperdiverse lineage of mushroom-forming fungi.</title>
        <authorList>
            <person name="Looney B."/>
            <person name="Miyauchi S."/>
            <person name="Morin E."/>
            <person name="Drula E."/>
            <person name="Courty P.E."/>
            <person name="Kohler A."/>
            <person name="Kuo A."/>
            <person name="LaButti K."/>
            <person name="Pangilinan J."/>
            <person name="Lipzen A."/>
            <person name="Riley R."/>
            <person name="Andreopoulos W."/>
            <person name="He G."/>
            <person name="Johnson J."/>
            <person name="Nolan M."/>
            <person name="Tritt A."/>
            <person name="Barry K.W."/>
            <person name="Grigoriev I.V."/>
            <person name="Nagy L.G."/>
            <person name="Hibbett D."/>
            <person name="Henrissat B."/>
            <person name="Matheny P.B."/>
            <person name="Labbe J."/>
            <person name="Martin F.M."/>
        </authorList>
    </citation>
    <scope>NUCLEOTIDE SEQUENCE</scope>
    <source>
        <strain evidence="1">BPL690</strain>
    </source>
</reference>